<dbReference type="InterPro" id="IPR025668">
    <property type="entry name" value="Tnp_DDE_dom"/>
</dbReference>
<keyword evidence="3" id="KW-1185">Reference proteome</keyword>
<accession>A0ABY8L5C2</accession>
<evidence type="ECO:0000313" key="3">
    <source>
        <dbReference type="Proteomes" id="UP001232001"/>
    </source>
</evidence>
<feature type="domain" description="Transposase DDE" evidence="1">
    <location>
        <begin position="37"/>
        <end position="98"/>
    </location>
</feature>
<gene>
    <name evidence="2" type="ORF">P8625_05495</name>
</gene>
<proteinExistence type="predicted"/>
<dbReference type="Proteomes" id="UP001232001">
    <property type="component" value="Chromosome"/>
</dbReference>
<dbReference type="Pfam" id="PF13751">
    <property type="entry name" value="DDE_Tnp_1_6"/>
    <property type="match status" value="1"/>
</dbReference>
<name>A0ABY8L5C2_9FLAO</name>
<protein>
    <submittedName>
        <fullName evidence="2">Transposase</fullName>
    </submittedName>
</protein>
<organism evidence="2 3">
    <name type="scientific">Tenacibaculum tangerinum</name>
    <dbReference type="NCBI Taxonomy" id="3038772"/>
    <lineage>
        <taxon>Bacteria</taxon>
        <taxon>Pseudomonadati</taxon>
        <taxon>Bacteroidota</taxon>
        <taxon>Flavobacteriia</taxon>
        <taxon>Flavobacteriales</taxon>
        <taxon>Flavobacteriaceae</taxon>
        <taxon>Tenacibaculum</taxon>
    </lineage>
</organism>
<reference evidence="2 3" key="1">
    <citation type="submission" date="2023-04" db="EMBL/GenBank/DDBJ databases">
        <title>Tenacibaculum tangerinum sp. nov., isolated from sea tidal flat of South Korea.</title>
        <authorList>
            <person name="Lee S.H."/>
            <person name="Kim J.-J."/>
        </authorList>
    </citation>
    <scope>NUCLEOTIDE SEQUENCE [LARGE SCALE GENOMIC DNA]</scope>
    <source>
        <strain evidence="2 3">GRR-S3-23</strain>
    </source>
</reference>
<sequence>MCLLHNPNIRFVFLQYGRGFSCYISVYKSPIARPNRNIARVNSLQGGYMKAKRQSTVESDFGTLKHYAGLRKVNVRGIDGANKCMLMAGAAYNIKKLLKFLGKPTKTEAKAVAFVFWLKNVRYHLINLVLSSEKKQNKELNFGFVLNKALT</sequence>
<evidence type="ECO:0000259" key="1">
    <source>
        <dbReference type="Pfam" id="PF13751"/>
    </source>
</evidence>
<dbReference type="RefSeq" id="WP_279652478.1">
    <property type="nucleotide sequence ID" value="NZ_CP122539.1"/>
</dbReference>
<evidence type="ECO:0000313" key="2">
    <source>
        <dbReference type="EMBL" id="WGH76614.1"/>
    </source>
</evidence>
<dbReference type="EMBL" id="CP122539">
    <property type="protein sequence ID" value="WGH76614.1"/>
    <property type="molecule type" value="Genomic_DNA"/>
</dbReference>